<evidence type="ECO:0000259" key="2">
    <source>
        <dbReference type="SMART" id="SM00382"/>
    </source>
</evidence>
<dbReference type="Pfam" id="PF13175">
    <property type="entry name" value="AAA_15"/>
    <property type="match status" value="1"/>
</dbReference>
<evidence type="ECO:0000256" key="1">
    <source>
        <dbReference type="SAM" id="Coils"/>
    </source>
</evidence>
<dbReference type="InterPro" id="IPR027417">
    <property type="entry name" value="P-loop_NTPase"/>
</dbReference>
<protein>
    <recommendedName>
        <fullName evidence="2">AAA+ ATPase domain-containing protein</fullName>
    </recommendedName>
</protein>
<gene>
    <name evidence="3" type="ORF">A8139_01430</name>
</gene>
<name>A0A2Z4PMX4_9GAMM</name>
<dbReference type="RefSeq" id="WP_112135069.1">
    <property type="nucleotide sequence ID" value="NZ_CP016181.1"/>
</dbReference>
<dbReference type="AlphaFoldDB" id="A0A2Z4PMX4"/>
<dbReference type="InterPro" id="IPR003593">
    <property type="entry name" value="AAA+_ATPase"/>
</dbReference>
<evidence type="ECO:0000313" key="4">
    <source>
        <dbReference type="Proteomes" id="UP000249898"/>
    </source>
</evidence>
<feature type="coiled-coil region" evidence="1">
    <location>
        <begin position="265"/>
        <end position="292"/>
    </location>
</feature>
<reference evidence="3 4" key="1">
    <citation type="submission" date="2016-06" db="EMBL/GenBank/DDBJ databases">
        <title>The sequenced genome of the ice-adhering bacterium Marinomonas primoryensis, from Antarctica.</title>
        <authorList>
            <person name="Graham L."/>
            <person name="Vance T.D.R."/>
            <person name="Davies P.L."/>
        </authorList>
    </citation>
    <scope>NUCLEOTIDE SEQUENCE [LARGE SCALE GENOMIC DNA]</scope>
    <source>
        <strain evidence="3 4">AceL</strain>
    </source>
</reference>
<proteinExistence type="predicted"/>
<accession>A0A2Z4PMX4</accession>
<organism evidence="3 4">
    <name type="scientific">Marinomonas primoryensis</name>
    <dbReference type="NCBI Taxonomy" id="178399"/>
    <lineage>
        <taxon>Bacteria</taxon>
        <taxon>Pseudomonadati</taxon>
        <taxon>Pseudomonadota</taxon>
        <taxon>Gammaproteobacteria</taxon>
        <taxon>Oceanospirillales</taxon>
        <taxon>Oceanospirillaceae</taxon>
        <taxon>Marinomonas</taxon>
    </lineage>
</organism>
<dbReference type="Gene3D" id="3.40.50.300">
    <property type="entry name" value="P-loop containing nucleotide triphosphate hydrolases"/>
    <property type="match status" value="1"/>
</dbReference>
<sequence>MTDKNESKLRYATIKGLENRAKKGDIKAITQLYERYYDGYGVEKKLDKAESYLVDLSREVKNKKLFIKELVLKDFRSFSSFKSTFHSELTIFVGGNGTGKTAVLESLCLALKFPSRCYVSKKANTSTPEGSDIKNGSKEYCDISVGMAIHDFKDNSKNDGTFQSSFVANSELFLGRKSGKHEDFKLLGNIYRYISKQDETFFPFFYYYSVKRISTASKSLSQIENEMFKDKINSERLSILKGNLDGSTNISNTLQFFMQLDSRARSNEFDNIDSLEKEVEDFEKIVSSLDEDKIPESLSQTLLSKRKALEILQQEKQENFWHSLRTVVIEAVKSIVPEVEGLFIDRTSGEPVFKVRIDGEELEFDQLSAGFQVMTGLAMDIALRMAWLNPSIKKPLEVTGVILIDEIELHLHPEWQQRVILDLHKTFPNIQFIVTTHSPQVLSTVDKKCIRKLVIGQDGLVSAETPYFQTRGVGSMDILNRIMDAPSVPDVPEHKLVLDFGRALSKGDECESKSLLSEIIEHFGAQHPVVADCESQKRIAEIKRRRKDSSA</sequence>
<dbReference type="SMART" id="SM00382">
    <property type="entry name" value="AAA"/>
    <property type="match status" value="1"/>
</dbReference>
<evidence type="ECO:0000313" key="3">
    <source>
        <dbReference type="EMBL" id="AWX98802.1"/>
    </source>
</evidence>
<dbReference type="PANTHER" id="PTHR43581">
    <property type="entry name" value="ATP/GTP PHOSPHATASE"/>
    <property type="match status" value="1"/>
</dbReference>
<dbReference type="InterPro" id="IPR041685">
    <property type="entry name" value="AAA_GajA/Old/RecF-like"/>
</dbReference>
<feature type="domain" description="AAA+ ATPase" evidence="2">
    <location>
        <begin position="86"/>
        <end position="459"/>
    </location>
</feature>
<dbReference type="SUPFAM" id="SSF52540">
    <property type="entry name" value="P-loop containing nucleoside triphosphate hydrolases"/>
    <property type="match status" value="1"/>
</dbReference>
<keyword evidence="1" id="KW-0175">Coiled coil</keyword>
<dbReference type="InterPro" id="IPR051396">
    <property type="entry name" value="Bact_Antivir_Def_Nuclease"/>
</dbReference>
<dbReference type="EMBL" id="CP016181">
    <property type="protein sequence ID" value="AWX98802.1"/>
    <property type="molecule type" value="Genomic_DNA"/>
</dbReference>
<dbReference type="PANTHER" id="PTHR43581:SF2">
    <property type="entry name" value="EXCINUCLEASE ATPASE SUBUNIT"/>
    <property type="match status" value="1"/>
</dbReference>
<dbReference type="OrthoDB" id="9815944at2"/>
<dbReference type="Proteomes" id="UP000249898">
    <property type="component" value="Chromosome"/>
</dbReference>